<dbReference type="AlphaFoldDB" id="A0A433D8Y8"/>
<evidence type="ECO:0000313" key="2">
    <source>
        <dbReference type="EMBL" id="RUP47305.1"/>
    </source>
</evidence>
<proteinExistence type="predicted"/>
<dbReference type="Proteomes" id="UP000268093">
    <property type="component" value="Unassembled WGS sequence"/>
</dbReference>
<gene>
    <name evidence="2" type="ORF">BC936DRAFT_145890</name>
</gene>
<evidence type="ECO:0000259" key="1">
    <source>
        <dbReference type="Pfam" id="PF19533"/>
    </source>
</evidence>
<dbReference type="EMBL" id="RBNI01004700">
    <property type="protein sequence ID" value="RUP47305.1"/>
    <property type="molecule type" value="Genomic_DNA"/>
</dbReference>
<protein>
    <recommendedName>
        <fullName evidence="1">Rab3GAP catalytic subunit C-terminal domain-containing protein</fullName>
    </recommendedName>
</protein>
<organism evidence="2 3">
    <name type="scientific">Jimgerdemannia flammicorona</name>
    <dbReference type="NCBI Taxonomy" id="994334"/>
    <lineage>
        <taxon>Eukaryota</taxon>
        <taxon>Fungi</taxon>
        <taxon>Fungi incertae sedis</taxon>
        <taxon>Mucoromycota</taxon>
        <taxon>Mucoromycotina</taxon>
        <taxon>Endogonomycetes</taxon>
        <taxon>Endogonales</taxon>
        <taxon>Endogonaceae</taxon>
        <taxon>Jimgerdemannia</taxon>
    </lineage>
</organism>
<dbReference type="InterPro" id="IPR045698">
    <property type="entry name" value="Rab3GAP1_C"/>
</dbReference>
<comment type="caution">
    <text evidence="2">The sequence shown here is derived from an EMBL/GenBank/DDBJ whole genome shotgun (WGS) entry which is preliminary data.</text>
</comment>
<name>A0A433D8Y8_9FUNG</name>
<dbReference type="Pfam" id="PF19533">
    <property type="entry name" value="Rab3-GAP_cat_C"/>
    <property type="match status" value="1"/>
</dbReference>
<sequence>MYVRQLIPLFRFYMVLGKERLALMKLFNWLGSKSYLPRQYRQVERLLESSETDVADGDERSAVYDLFAGASPGSSFPQPAMREFVLYTEHPRPSPVSRPVPQRMYASLKDDEFRVVEMTSTDTIYA</sequence>
<reference evidence="2 3" key="1">
    <citation type="journal article" date="2018" name="New Phytol.">
        <title>Phylogenomics of Endogonaceae and evolution of mycorrhizas within Mucoromycota.</title>
        <authorList>
            <person name="Chang Y."/>
            <person name="Desiro A."/>
            <person name="Na H."/>
            <person name="Sandor L."/>
            <person name="Lipzen A."/>
            <person name="Clum A."/>
            <person name="Barry K."/>
            <person name="Grigoriev I.V."/>
            <person name="Martin F.M."/>
            <person name="Stajich J.E."/>
            <person name="Smith M.E."/>
            <person name="Bonito G."/>
            <person name="Spatafora J.W."/>
        </authorList>
    </citation>
    <scope>NUCLEOTIDE SEQUENCE [LARGE SCALE GENOMIC DNA]</scope>
    <source>
        <strain evidence="2 3">GMNB39</strain>
    </source>
</reference>
<feature type="domain" description="Rab3GAP catalytic subunit C-terminal" evidence="1">
    <location>
        <begin position="71"/>
        <end position="123"/>
    </location>
</feature>
<dbReference type="OrthoDB" id="2282966at2759"/>
<keyword evidence="3" id="KW-1185">Reference proteome</keyword>
<accession>A0A433D8Y8</accession>
<evidence type="ECO:0000313" key="3">
    <source>
        <dbReference type="Proteomes" id="UP000268093"/>
    </source>
</evidence>